<dbReference type="Proteomes" id="UP001153712">
    <property type="component" value="Chromosome 7"/>
</dbReference>
<evidence type="ECO:0000256" key="8">
    <source>
        <dbReference type="ARBA" id="ARBA00076042"/>
    </source>
</evidence>
<dbReference type="PANTHER" id="PTHR21569:SF1">
    <property type="entry name" value="SMALL RIBOSOMAL SUBUNIT PROTEIN US9M"/>
    <property type="match status" value="1"/>
</dbReference>
<dbReference type="InterPro" id="IPR020568">
    <property type="entry name" value="Ribosomal_Su5_D2-typ_SF"/>
</dbReference>
<evidence type="ECO:0000256" key="1">
    <source>
        <dbReference type="ARBA" id="ARBA00004173"/>
    </source>
</evidence>
<dbReference type="AlphaFoldDB" id="A0A9P0GW84"/>
<dbReference type="GO" id="GO:0005763">
    <property type="term" value="C:mitochondrial small ribosomal subunit"/>
    <property type="evidence" value="ECO:0007669"/>
    <property type="project" value="TreeGrafter"/>
</dbReference>
<dbReference type="FunFam" id="3.30.230.10:FF:000035">
    <property type="entry name" value="28S ribosomal protein S9, mitochondrial"/>
    <property type="match status" value="1"/>
</dbReference>
<dbReference type="EMBL" id="OU900100">
    <property type="protein sequence ID" value="CAH1186851.1"/>
    <property type="molecule type" value="Genomic_DNA"/>
</dbReference>
<name>A0A9P0GW84_PHYSR</name>
<sequence length="482" mass="55357">MLLRSINRIIQLTRNQTPVVSARNLLTNDYSTSPNESDVTVDPAKKNVSKAMRAYLERAREHDEFMEKQRKEFKLGKRHLANMMGEDPEHFTQEDIDNAIEYLFPSGLFEKKARPIMKPPEEIFPQRKAAEFDETGRPFHFLFYTGRANYYEVLHSICQHIIDLNRFEDGMIKKNLRPDSNLTLDMSGNQWLDKEALETKLVESVGDKDYEYLINSLERLVAHPYSYKIKDFILDFSKPLINQVKTLDIPKPHIDSDGRQYVTTYECLRKRARGDVTIRMPGTGKISINNQDITYFEDVQSREQLLFPLIFTDMLNKVDVECNVAGGGYSGQAGALRWGIASGLRSFVEPDMIEKMRIAGLLSRDYRTRERKKPGQWGARRKFTWKKRCLGLTAIRARTQCAIRIVASGGVGGPSRGKGDTDPFASFHSFDCASASARDYSSVSSIRIVDGDRDRDGSRTFRYGLWTTHWSLALETRFDINR</sequence>
<dbReference type="InterPro" id="IPR014721">
    <property type="entry name" value="Ribsml_uS5_D2-typ_fold_subgr"/>
</dbReference>
<keyword evidence="10" id="KW-1185">Reference proteome</keyword>
<evidence type="ECO:0000313" key="9">
    <source>
        <dbReference type="EMBL" id="CAH1186851.1"/>
    </source>
</evidence>
<proteinExistence type="inferred from homology"/>
<feature type="non-terminal residue" evidence="9">
    <location>
        <position position="482"/>
    </location>
</feature>
<evidence type="ECO:0000256" key="3">
    <source>
        <dbReference type="ARBA" id="ARBA00022946"/>
    </source>
</evidence>
<dbReference type="InterPro" id="IPR000754">
    <property type="entry name" value="Ribosomal_uS9"/>
</dbReference>
<keyword evidence="3" id="KW-0809">Transit peptide</keyword>
<evidence type="ECO:0000256" key="7">
    <source>
        <dbReference type="ARBA" id="ARBA00039318"/>
    </source>
</evidence>
<dbReference type="SUPFAM" id="SSF54211">
    <property type="entry name" value="Ribosomal protein S5 domain 2-like"/>
    <property type="match status" value="1"/>
</dbReference>
<dbReference type="OrthoDB" id="10254627at2759"/>
<dbReference type="GO" id="GO:0005743">
    <property type="term" value="C:mitochondrial inner membrane"/>
    <property type="evidence" value="ECO:0007669"/>
    <property type="project" value="UniProtKB-ARBA"/>
</dbReference>
<keyword evidence="6" id="KW-0687">Ribonucleoprotein</keyword>
<dbReference type="PANTHER" id="PTHR21569">
    <property type="entry name" value="RIBOSOMAL PROTEIN S9"/>
    <property type="match status" value="1"/>
</dbReference>
<evidence type="ECO:0000256" key="6">
    <source>
        <dbReference type="ARBA" id="ARBA00023274"/>
    </source>
</evidence>
<keyword evidence="4" id="KW-0689">Ribosomal protein</keyword>
<dbReference type="GO" id="GO:0006412">
    <property type="term" value="P:translation"/>
    <property type="evidence" value="ECO:0007669"/>
    <property type="project" value="InterPro"/>
</dbReference>
<gene>
    <name evidence="9" type="ORF">PHYEVI_LOCUS9973</name>
</gene>
<protein>
    <recommendedName>
        <fullName evidence="7">Small ribosomal subunit protein uS9m</fullName>
    </recommendedName>
    <alternativeName>
        <fullName evidence="8">28S ribosomal protein S9, mitochondrial</fullName>
    </alternativeName>
</protein>
<organism evidence="9 10">
    <name type="scientific">Phyllotreta striolata</name>
    <name type="common">Striped flea beetle</name>
    <name type="synonym">Crioceris striolata</name>
    <dbReference type="NCBI Taxonomy" id="444603"/>
    <lineage>
        <taxon>Eukaryota</taxon>
        <taxon>Metazoa</taxon>
        <taxon>Ecdysozoa</taxon>
        <taxon>Arthropoda</taxon>
        <taxon>Hexapoda</taxon>
        <taxon>Insecta</taxon>
        <taxon>Pterygota</taxon>
        <taxon>Neoptera</taxon>
        <taxon>Endopterygota</taxon>
        <taxon>Coleoptera</taxon>
        <taxon>Polyphaga</taxon>
        <taxon>Cucujiformia</taxon>
        <taxon>Chrysomeloidea</taxon>
        <taxon>Chrysomelidae</taxon>
        <taxon>Galerucinae</taxon>
        <taxon>Alticini</taxon>
        <taxon>Phyllotreta</taxon>
    </lineage>
</organism>
<evidence type="ECO:0000256" key="2">
    <source>
        <dbReference type="ARBA" id="ARBA00005251"/>
    </source>
</evidence>
<dbReference type="GO" id="GO:0003723">
    <property type="term" value="F:RNA binding"/>
    <property type="evidence" value="ECO:0007669"/>
    <property type="project" value="TreeGrafter"/>
</dbReference>
<reference evidence="9" key="1">
    <citation type="submission" date="2022-01" db="EMBL/GenBank/DDBJ databases">
        <authorList>
            <person name="King R."/>
        </authorList>
    </citation>
    <scope>NUCLEOTIDE SEQUENCE</scope>
</reference>
<evidence type="ECO:0000256" key="5">
    <source>
        <dbReference type="ARBA" id="ARBA00023128"/>
    </source>
</evidence>
<dbReference type="Gene3D" id="3.30.230.10">
    <property type="match status" value="1"/>
</dbReference>
<evidence type="ECO:0000313" key="10">
    <source>
        <dbReference type="Proteomes" id="UP001153712"/>
    </source>
</evidence>
<accession>A0A9P0GW84</accession>
<dbReference type="Pfam" id="PF00380">
    <property type="entry name" value="Ribosomal_S9"/>
    <property type="match status" value="1"/>
</dbReference>
<evidence type="ECO:0000256" key="4">
    <source>
        <dbReference type="ARBA" id="ARBA00022980"/>
    </source>
</evidence>
<keyword evidence="5" id="KW-0496">Mitochondrion</keyword>
<comment type="similarity">
    <text evidence="2">Belongs to the universal ribosomal protein uS9 family.</text>
</comment>
<dbReference type="GO" id="GO:0003735">
    <property type="term" value="F:structural constituent of ribosome"/>
    <property type="evidence" value="ECO:0007669"/>
    <property type="project" value="InterPro"/>
</dbReference>
<comment type="subcellular location">
    <subcellularLocation>
        <location evidence="1">Mitochondrion</location>
    </subcellularLocation>
</comment>